<keyword evidence="2" id="KW-1185">Reference proteome</keyword>
<dbReference type="EMBL" id="CP002042">
    <property type="protein sequence ID" value="ADH64195.1"/>
    <property type="molecule type" value="Genomic_DNA"/>
</dbReference>
<name>D7BA60_ALLS1</name>
<evidence type="ECO:0000313" key="1">
    <source>
        <dbReference type="EMBL" id="ADH64195.1"/>
    </source>
</evidence>
<dbReference type="HOGENOM" id="CLU_3063258_0_0_0"/>
<sequence length="53" mass="6052">MSLFEFYVQSMTARQRIAALQREAEAVRAVRKPKFSFALPKFHVAGRRKAPSA</sequence>
<proteinExistence type="predicted"/>
<dbReference type="KEGG" id="msv:Mesil_2336"/>
<protein>
    <submittedName>
        <fullName evidence="1">Uncharacterized protein</fullName>
    </submittedName>
</protein>
<gene>
    <name evidence="1" type="ordered locus">Mesil_2336</name>
</gene>
<reference evidence="1 2" key="1">
    <citation type="journal article" date="2010" name="Stand. Genomic Sci.">
        <title>Complete genome sequence of Meiothermus silvanus type strain (VI-R2).</title>
        <authorList>
            <person name="Sikorski J."/>
            <person name="Tindall B.J."/>
            <person name="Lowry S."/>
            <person name="Lucas S."/>
            <person name="Nolan M."/>
            <person name="Copeland A."/>
            <person name="Glavina Del Rio T."/>
            <person name="Tice H."/>
            <person name="Cheng J.F."/>
            <person name="Han C."/>
            <person name="Pitluck S."/>
            <person name="Liolios K."/>
            <person name="Ivanova N."/>
            <person name="Mavromatis K."/>
            <person name="Mikhailova N."/>
            <person name="Pati A."/>
            <person name="Goodwin L."/>
            <person name="Chen A."/>
            <person name="Palaniappan K."/>
            <person name="Land M."/>
            <person name="Hauser L."/>
            <person name="Chang Y.J."/>
            <person name="Jeffries C.D."/>
            <person name="Rohde M."/>
            <person name="Goker M."/>
            <person name="Woyke T."/>
            <person name="Bristow J."/>
            <person name="Eisen J.A."/>
            <person name="Markowitz V."/>
            <person name="Hugenholtz P."/>
            <person name="Kyrpides N.C."/>
            <person name="Klenk H.P."/>
            <person name="Lapidus A."/>
        </authorList>
    </citation>
    <scope>NUCLEOTIDE SEQUENCE [LARGE SCALE GENOMIC DNA]</scope>
    <source>
        <strain evidence="2">ATCC 700542 / DSM 9946 / VI-R2</strain>
    </source>
</reference>
<dbReference type="Proteomes" id="UP000001916">
    <property type="component" value="Chromosome"/>
</dbReference>
<organism evidence="1 2">
    <name type="scientific">Allomeiothermus silvanus (strain ATCC 700542 / DSM 9946 / NBRC 106475 / NCIMB 13440 / VI-R2)</name>
    <name type="common">Thermus silvanus</name>
    <dbReference type="NCBI Taxonomy" id="526227"/>
    <lineage>
        <taxon>Bacteria</taxon>
        <taxon>Thermotogati</taxon>
        <taxon>Deinococcota</taxon>
        <taxon>Deinococci</taxon>
        <taxon>Thermales</taxon>
        <taxon>Thermaceae</taxon>
        <taxon>Allomeiothermus</taxon>
    </lineage>
</organism>
<dbReference type="AlphaFoldDB" id="D7BA60"/>
<evidence type="ECO:0000313" key="2">
    <source>
        <dbReference type="Proteomes" id="UP000001916"/>
    </source>
</evidence>
<accession>D7BA60</accession>